<dbReference type="PANTHER" id="PTHR35140:SF1">
    <property type="entry name" value="MITOTIC CHECK POINT PROTEIN BFA1"/>
    <property type="match status" value="1"/>
</dbReference>
<dbReference type="OrthoDB" id="19159at2759"/>
<dbReference type="GO" id="GO:0044732">
    <property type="term" value="C:mitotic spindle pole body"/>
    <property type="evidence" value="ECO:0007669"/>
    <property type="project" value="TreeGrafter"/>
</dbReference>
<evidence type="ECO:0000313" key="2">
    <source>
        <dbReference type="EMBL" id="TFK56971.1"/>
    </source>
</evidence>
<dbReference type="GO" id="GO:1990334">
    <property type="term" value="C:Bfa1-Bub2 complex"/>
    <property type="evidence" value="ECO:0007669"/>
    <property type="project" value="InterPro"/>
</dbReference>
<name>A0A5C3NTA2_9AGAM</name>
<dbReference type="PANTHER" id="PTHR35140">
    <property type="entry name" value="MITOTIC CHECK POINT PROTEIN BFA1"/>
    <property type="match status" value="1"/>
</dbReference>
<dbReference type="STRING" id="5364.A0A5C3NTA2"/>
<accession>A0A5C3NTA2</accession>
<feature type="compositionally biased region" description="Polar residues" evidence="1">
    <location>
        <begin position="261"/>
        <end position="272"/>
    </location>
</feature>
<feature type="compositionally biased region" description="Low complexity" evidence="1">
    <location>
        <begin position="498"/>
        <end position="508"/>
    </location>
</feature>
<dbReference type="GO" id="GO:0005096">
    <property type="term" value="F:GTPase activator activity"/>
    <property type="evidence" value="ECO:0007669"/>
    <property type="project" value="InterPro"/>
</dbReference>
<dbReference type="GO" id="GO:0001100">
    <property type="term" value="P:negative regulation of exit from mitosis"/>
    <property type="evidence" value="ECO:0007669"/>
    <property type="project" value="InterPro"/>
</dbReference>
<feature type="region of interest" description="Disordered" evidence="1">
    <location>
        <begin position="260"/>
        <end position="551"/>
    </location>
</feature>
<evidence type="ECO:0000256" key="1">
    <source>
        <dbReference type="SAM" id="MobiDB-lite"/>
    </source>
</evidence>
<dbReference type="AlphaFoldDB" id="A0A5C3NTA2"/>
<gene>
    <name evidence="2" type="ORF">OE88DRAFT_1619033</name>
</gene>
<feature type="region of interest" description="Disordered" evidence="1">
    <location>
        <begin position="754"/>
        <end position="800"/>
    </location>
</feature>
<feature type="region of interest" description="Disordered" evidence="1">
    <location>
        <begin position="100"/>
        <end position="209"/>
    </location>
</feature>
<feature type="compositionally biased region" description="Low complexity" evidence="1">
    <location>
        <begin position="419"/>
        <end position="430"/>
    </location>
</feature>
<feature type="compositionally biased region" description="Low complexity" evidence="1">
    <location>
        <begin position="172"/>
        <end position="182"/>
    </location>
</feature>
<sequence length="857" mass="92128">MTTVPAPSGALSREEWPDADFDIPDGEHLHASDAESDKDVQDDLDWDNEMGLGMAEAVVASMPARSESSRGIITIHPPVASSEDLDCGDDGLSTIKVSSLPMFASKPSMQPASAPIEEDLEADFALPEDLTQLSLRPQSLHHQSSKGSLEWGDQTSSSQSSDAPSGLGFGDASSSSTYTSASLPETETEDEDDDDGELDGLVIPTGIFESGHGGKHLAKILEMKKNVPVTEERIKVANPDPEDDFEIGLLIDDDADFSHTRILQSTQQQQSKRTAEARSKSAPSRPSALVRPPPRLRGNRAKSPTNPPISSTRQLSKMNVHASPPRPIQHTRARTSGTLPSAPASPPSSFLAPKPGSLRIQKSQPGLKLPVLPPSQRKMTRKASLPSLTEISSRAQSPAAGPSTAKLPGNASRYDQHTAASRAKASHSSSTGRIHGADFRVPPTRPSTPSSNPTAVRLTMPTSAFRSKSRPPISSVWGSAAATPMQSRSISPLPPRPHSSSSTSTQSRVFPPRPTNPSSAAPKVLKRPKRQRTYGDGTELDSIDDLPTDRDKEMRYRVQSKNSANRIPGATYAQVVEGIKGTARNSQEGNADPPGIGLRRTGVDFASSHHVEQPSTKKKKAPTSPTTRRKPTLIRNLGGVGAPKGSYALLVVGDMRWNPQTLRWEGNDQVLRDFDAAVGTSTRPALITHLTGSSLGSPVGSFVSGARLVGNMMFDPQKMCWLSTLPPEEEEPDVFADLADDEDDADWEAKGATIRASQQGAAEHLSDISRPSSAARMSSASPAQGRRRSMSESGSDRGSRASVCVADVGATFVEECRLAEERHRAEMKGWRLDQPRGSEEPDRSYLYEIRALATRRY</sequence>
<feature type="compositionally biased region" description="Basic and acidic residues" evidence="1">
    <location>
        <begin position="25"/>
        <end position="41"/>
    </location>
</feature>
<reference evidence="2 3" key="1">
    <citation type="journal article" date="2019" name="Nat. Ecol. Evol.">
        <title>Megaphylogeny resolves global patterns of mushroom evolution.</title>
        <authorList>
            <person name="Varga T."/>
            <person name="Krizsan K."/>
            <person name="Foldi C."/>
            <person name="Dima B."/>
            <person name="Sanchez-Garcia M."/>
            <person name="Sanchez-Ramirez S."/>
            <person name="Szollosi G.J."/>
            <person name="Szarkandi J.G."/>
            <person name="Papp V."/>
            <person name="Albert L."/>
            <person name="Andreopoulos W."/>
            <person name="Angelini C."/>
            <person name="Antonin V."/>
            <person name="Barry K.W."/>
            <person name="Bougher N.L."/>
            <person name="Buchanan P."/>
            <person name="Buyck B."/>
            <person name="Bense V."/>
            <person name="Catcheside P."/>
            <person name="Chovatia M."/>
            <person name="Cooper J."/>
            <person name="Damon W."/>
            <person name="Desjardin D."/>
            <person name="Finy P."/>
            <person name="Geml J."/>
            <person name="Haridas S."/>
            <person name="Hughes K."/>
            <person name="Justo A."/>
            <person name="Karasinski D."/>
            <person name="Kautmanova I."/>
            <person name="Kiss B."/>
            <person name="Kocsube S."/>
            <person name="Kotiranta H."/>
            <person name="LaButti K.M."/>
            <person name="Lechner B.E."/>
            <person name="Liimatainen K."/>
            <person name="Lipzen A."/>
            <person name="Lukacs Z."/>
            <person name="Mihaltcheva S."/>
            <person name="Morgado L.N."/>
            <person name="Niskanen T."/>
            <person name="Noordeloos M.E."/>
            <person name="Ohm R.A."/>
            <person name="Ortiz-Santana B."/>
            <person name="Ovrebo C."/>
            <person name="Racz N."/>
            <person name="Riley R."/>
            <person name="Savchenko A."/>
            <person name="Shiryaev A."/>
            <person name="Soop K."/>
            <person name="Spirin V."/>
            <person name="Szebenyi C."/>
            <person name="Tomsovsky M."/>
            <person name="Tulloss R.E."/>
            <person name="Uehling J."/>
            <person name="Grigoriev I.V."/>
            <person name="Vagvolgyi C."/>
            <person name="Papp T."/>
            <person name="Martin F.M."/>
            <person name="Miettinen O."/>
            <person name="Hibbett D.S."/>
            <person name="Nagy L.G."/>
        </authorList>
    </citation>
    <scope>NUCLEOTIDE SEQUENCE [LARGE SCALE GENOMIC DNA]</scope>
    <source>
        <strain evidence="2 3">OMC1185</strain>
    </source>
</reference>
<organism evidence="2 3">
    <name type="scientific">Heliocybe sulcata</name>
    <dbReference type="NCBI Taxonomy" id="5364"/>
    <lineage>
        <taxon>Eukaryota</taxon>
        <taxon>Fungi</taxon>
        <taxon>Dikarya</taxon>
        <taxon>Basidiomycota</taxon>
        <taxon>Agaricomycotina</taxon>
        <taxon>Agaricomycetes</taxon>
        <taxon>Gloeophyllales</taxon>
        <taxon>Gloeophyllaceae</taxon>
        <taxon>Heliocybe</taxon>
    </lineage>
</organism>
<evidence type="ECO:0000313" key="3">
    <source>
        <dbReference type="Proteomes" id="UP000305948"/>
    </source>
</evidence>
<feature type="region of interest" description="Disordered" evidence="1">
    <location>
        <begin position="1"/>
        <end position="43"/>
    </location>
</feature>
<keyword evidence="3" id="KW-1185">Reference proteome</keyword>
<feature type="compositionally biased region" description="Acidic residues" evidence="1">
    <location>
        <begin position="186"/>
        <end position="198"/>
    </location>
</feature>
<protein>
    <submittedName>
        <fullName evidence="2">Uncharacterized protein</fullName>
    </submittedName>
</protein>
<feature type="region of interest" description="Disordered" evidence="1">
    <location>
        <begin position="581"/>
        <end position="637"/>
    </location>
</feature>
<proteinExistence type="predicted"/>
<dbReference type="EMBL" id="ML213503">
    <property type="protein sequence ID" value="TFK56971.1"/>
    <property type="molecule type" value="Genomic_DNA"/>
</dbReference>
<feature type="compositionally biased region" description="Polar residues" evidence="1">
    <location>
        <begin position="131"/>
        <end position="147"/>
    </location>
</feature>
<feature type="compositionally biased region" description="Polar residues" evidence="1">
    <location>
        <begin position="386"/>
        <end position="396"/>
    </location>
</feature>
<dbReference type="Proteomes" id="UP000305948">
    <property type="component" value="Unassembled WGS sequence"/>
</dbReference>
<dbReference type="InterPro" id="IPR034586">
    <property type="entry name" value="Bfa1/Byr4"/>
</dbReference>
<feature type="compositionally biased region" description="Polar residues" evidence="1">
    <location>
        <begin position="302"/>
        <end position="317"/>
    </location>
</feature>
<feature type="compositionally biased region" description="Low complexity" evidence="1">
    <location>
        <begin position="769"/>
        <end position="783"/>
    </location>
</feature>
<feature type="compositionally biased region" description="Basic residues" evidence="1">
    <location>
        <begin position="616"/>
        <end position="632"/>
    </location>
</feature>